<reference evidence="6 7" key="1">
    <citation type="journal article" date="2019" name="Nat. Med.">
        <title>A library of human gut bacterial isolates paired with longitudinal multiomics data enables mechanistic microbiome research.</title>
        <authorList>
            <person name="Poyet M."/>
            <person name="Groussin M."/>
            <person name="Gibbons S.M."/>
            <person name="Avila-Pacheco J."/>
            <person name="Jiang X."/>
            <person name="Kearney S.M."/>
            <person name="Perrotta A.R."/>
            <person name="Berdy B."/>
            <person name="Zhao S."/>
            <person name="Lieberman T.D."/>
            <person name="Swanson P.K."/>
            <person name="Smith M."/>
            <person name="Roesemann S."/>
            <person name="Alexander J.E."/>
            <person name="Rich S.A."/>
            <person name="Livny J."/>
            <person name="Vlamakis H."/>
            <person name="Clish C."/>
            <person name="Bullock K."/>
            <person name="Deik A."/>
            <person name="Scott J."/>
            <person name="Pierce K.A."/>
            <person name="Xavier R.J."/>
            <person name="Alm E.J."/>
        </authorList>
    </citation>
    <scope>NUCLEOTIDE SEQUENCE [LARGE SCALE GENOMIC DNA]</scope>
    <source>
        <strain evidence="5 6">BIOML-A1</strain>
        <strain evidence="4 7">BIOML-A2</strain>
    </source>
</reference>
<proteinExistence type="predicted"/>
<feature type="domain" description="Protein FecR C-terminal" evidence="3">
    <location>
        <begin position="252"/>
        <end position="319"/>
    </location>
</feature>
<protein>
    <submittedName>
        <fullName evidence="4">DUF4974 domain-containing protein</fullName>
    </submittedName>
</protein>
<dbReference type="Proteomes" id="UP000322658">
    <property type="component" value="Unassembled WGS sequence"/>
</dbReference>
<dbReference type="GeneID" id="92757551"/>
<dbReference type="Gene3D" id="2.60.120.1440">
    <property type="match status" value="1"/>
</dbReference>
<evidence type="ECO:0000313" key="7">
    <source>
        <dbReference type="Proteomes" id="UP000323567"/>
    </source>
</evidence>
<dbReference type="EMBL" id="VVXJ01000006">
    <property type="protein sequence ID" value="KAA2376999.1"/>
    <property type="molecule type" value="Genomic_DNA"/>
</dbReference>
<dbReference type="PANTHER" id="PTHR30273:SF2">
    <property type="entry name" value="PROTEIN FECR"/>
    <property type="match status" value="1"/>
</dbReference>
<dbReference type="RefSeq" id="WP_015547439.1">
    <property type="nucleotide sequence ID" value="NZ_CATVWL010000009.1"/>
</dbReference>
<dbReference type="EMBL" id="VVXK01000019">
    <property type="protein sequence ID" value="KAA2367320.1"/>
    <property type="molecule type" value="Genomic_DNA"/>
</dbReference>
<dbReference type="PANTHER" id="PTHR30273">
    <property type="entry name" value="PERIPLASMIC SIGNAL SENSOR AND SIGMA FACTOR ACTIVATOR FECR-RELATED"/>
    <property type="match status" value="1"/>
</dbReference>
<organism evidence="4 7">
    <name type="scientific">Alistipes shahii</name>
    <dbReference type="NCBI Taxonomy" id="328814"/>
    <lineage>
        <taxon>Bacteria</taxon>
        <taxon>Pseudomonadati</taxon>
        <taxon>Bacteroidota</taxon>
        <taxon>Bacteroidia</taxon>
        <taxon>Bacteroidales</taxon>
        <taxon>Rikenellaceae</taxon>
        <taxon>Alistipes</taxon>
    </lineage>
</organism>
<keyword evidence="1" id="KW-0812">Transmembrane</keyword>
<dbReference type="AlphaFoldDB" id="A0A5B3G1J6"/>
<comment type="caution">
    <text evidence="4">The sequence shown here is derived from an EMBL/GenBank/DDBJ whole genome shotgun (WGS) entry which is preliminary data.</text>
</comment>
<evidence type="ECO:0000313" key="4">
    <source>
        <dbReference type="EMBL" id="KAA2367320.1"/>
    </source>
</evidence>
<accession>A0A5B3G1J6</accession>
<dbReference type="Proteomes" id="UP000323567">
    <property type="component" value="Unassembled WGS sequence"/>
</dbReference>
<feature type="domain" description="FecR protein" evidence="2">
    <location>
        <begin position="118"/>
        <end position="209"/>
    </location>
</feature>
<dbReference type="Pfam" id="PF16344">
    <property type="entry name" value="FecR_C"/>
    <property type="match status" value="1"/>
</dbReference>
<evidence type="ECO:0000259" key="2">
    <source>
        <dbReference type="Pfam" id="PF04773"/>
    </source>
</evidence>
<evidence type="ECO:0000313" key="5">
    <source>
        <dbReference type="EMBL" id="KAA2376999.1"/>
    </source>
</evidence>
<dbReference type="InterPro" id="IPR012373">
    <property type="entry name" value="Ferrdict_sens_TM"/>
</dbReference>
<gene>
    <name evidence="5" type="ORF">F2Y07_04260</name>
    <name evidence="4" type="ORF">F2Y13_12025</name>
</gene>
<feature type="transmembrane region" description="Helical" evidence="1">
    <location>
        <begin position="85"/>
        <end position="105"/>
    </location>
</feature>
<name>A0A5B3G1J6_9BACT</name>
<evidence type="ECO:0000259" key="3">
    <source>
        <dbReference type="Pfam" id="PF16344"/>
    </source>
</evidence>
<dbReference type="Pfam" id="PF04773">
    <property type="entry name" value="FecR"/>
    <property type="match status" value="1"/>
</dbReference>
<evidence type="ECO:0000313" key="6">
    <source>
        <dbReference type="Proteomes" id="UP000322658"/>
    </source>
</evidence>
<dbReference type="Gene3D" id="3.55.50.30">
    <property type="match status" value="1"/>
</dbReference>
<evidence type="ECO:0000256" key="1">
    <source>
        <dbReference type="SAM" id="Phobius"/>
    </source>
</evidence>
<dbReference type="GO" id="GO:0016989">
    <property type="term" value="F:sigma factor antagonist activity"/>
    <property type="evidence" value="ECO:0007669"/>
    <property type="project" value="TreeGrafter"/>
</dbReference>
<dbReference type="InterPro" id="IPR006860">
    <property type="entry name" value="FecR"/>
</dbReference>
<keyword evidence="1" id="KW-1133">Transmembrane helix</keyword>
<sequence length="321" mass="36201">MKEIDDNLLTEFLEGKLDEPANREIENWYDASEENRRRLEALYFVLFAGDRLRAAASVNTDQAFRSLQRRIELRRTKTRPQWRQIAARYAAILVAGVIVAGMYLYQNRPDDRICTVSAERSDCSVTLPDGSVIRLTRSSQLNYPASFDDGNRTVHLTGEAFFEVSKRNGAPFTVTTVHDAEVVVRGTKFNLKAYDDSSDVETVLVEGAVDFRAADHVVALHPGQKVSYNPTDNDLTLQTVNVEAELAARLRTFRHVDLAQIAGVIEDFYGIGVAFRSEALKNIQFTGTLDFNMPIDHILEVLTLSTNTRFNRNGEKITIHK</sequence>
<dbReference type="PIRSF" id="PIRSF018266">
    <property type="entry name" value="FecR"/>
    <property type="match status" value="1"/>
</dbReference>
<keyword evidence="1" id="KW-0472">Membrane</keyword>
<dbReference type="InterPro" id="IPR032508">
    <property type="entry name" value="FecR_C"/>
</dbReference>